<feature type="transmembrane region" description="Helical" evidence="2">
    <location>
        <begin position="270"/>
        <end position="292"/>
    </location>
</feature>
<reference evidence="4" key="1">
    <citation type="submission" date="2020-07" db="EMBL/GenBank/DDBJ databases">
        <title>novel species isolated from the respiratory tract of Marmot.</title>
        <authorList>
            <person name="Zhang G."/>
        </authorList>
    </citation>
    <scope>NUCLEOTIDE SEQUENCE [LARGE SCALE GENOMIC DNA]</scope>
    <source>
        <strain evidence="4">686</strain>
    </source>
</reference>
<feature type="transmembrane region" description="Helical" evidence="2">
    <location>
        <begin position="545"/>
        <end position="565"/>
    </location>
</feature>
<dbReference type="RefSeq" id="WP_219850091.1">
    <property type="nucleotide sequence ID" value="NZ_CP059491.1"/>
</dbReference>
<protein>
    <recommendedName>
        <fullName evidence="5">YfhO family protein</fullName>
    </recommendedName>
</protein>
<feature type="transmembrane region" description="Helical" evidence="2">
    <location>
        <begin position="69"/>
        <end position="94"/>
    </location>
</feature>
<feature type="transmembrane region" description="Helical" evidence="2">
    <location>
        <begin position="373"/>
        <end position="394"/>
    </location>
</feature>
<accession>A0A7D7LTR3</accession>
<gene>
    <name evidence="3" type="ORF">H1R19_21235</name>
</gene>
<feature type="region of interest" description="Disordered" evidence="1">
    <location>
        <begin position="566"/>
        <end position="585"/>
    </location>
</feature>
<proteinExistence type="predicted"/>
<name>A0A7D7LTR3_9ACTN</name>
<keyword evidence="4" id="KW-1185">Reference proteome</keyword>
<organism evidence="3 4">
    <name type="scientific">Gordonia jinghuaiqii</name>
    <dbReference type="NCBI Taxonomy" id="2758710"/>
    <lineage>
        <taxon>Bacteria</taxon>
        <taxon>Bacillati</taxon>
        <taxon>Actinomycetota</taxon>
        <taxon>Actinomycetes</taxon>
        <taxon>Mycobacteriales</taxon>
        <taxon>Gordoniaceae</taxon>
        <taxon>Gordonia</taxon>
    </lineage>
</organism>
<dbReference type="KEGG" id="gji:H1R19_21235"/>
<evidence type="ECO:0000256" key="1">
    <source>
        <dbReference type="SAM" id="MobiDB-lite"/>
    </source>
</evidence>
<sequence length="585" mass="60613">MLTRRLLPVLWLLSTGAAAAILAPLLPGLFGAGPRYLLYRDAVSTPRTHVTDTTLGIGDLPPRAVPQDWFVAMLSSVIDGGVVVTATLLAALVCAGVGYGRLAARLVPGAGRTGAAAAALISIWNPYVAERLLQGHWSLLVGYAALGWIVVAVVDLRDRPDPLRLLQLGGLLAVAGLTPTGSVLAGIVLAVTLLGRPAGKPNTAAAAALWVLSTLPWLVTALISDATTTSAAAGVEAFGLRSEPWLGPVGTVMSLGGIWNVDAVPASRTIGWAAVATLCLLVVVGVGARHLWRRRTELDPTVKALSLLAGVTAILLLLSMFGPVRSVMEFVVEHVGGGGLVRDNQKFAALLVPAFALAAGAAGAAARRRVPAGFALTGIALLIVAPLPDLAWGVGGSVRAVDYPREWREVAQIVPADHGAVALWPADTVRDYTFASEPALDPAARMMRAPVIESGTLTVDGEVIDPPGEHAAAVTRVLESGGSPTALAELGVGWVLVENGEIPERLAAEGQIAYAGAHLRLYRVDEPADRSASAADRMIATGAHVVWAGLIAAGLISLGLGARRAQRRRSRESRRTSRPTSTGSP</sequence>
<evidence type="ECO:0000313" key="3">
    <source>
        <dbReference type="EMBL" id="QMT01321.1"/>
    </source>
</evidence>
<dbReference type="EMBL" id="CP059491">
    <property type="protein sequence ID" value="QMT01321.1"/>
    <property type="molecule type" value="Genomic_DNA"/>
</dbReference>
<keyword evidence="2" id="KW-1133">Transmembrane helix</keyword>
<evidence type="ECO:0000256" key="2">
    <source>
        <dbReference type="SAM" id="Phobius"/>
    </source>
</evidence>
<feature type="transmembrane region" description="Helical" evidence="2">
    <location>
        <begin position="304"/>
        <end position="327"/>
    </location>
</feature>
<evidence type="ECO:0008006" key="5">
    <source>
        <dbReference type="Google" id="ProtNLM"/>
    </source>
</evidence>
<dbReference type="AlphaFoldDB" id="A0A7D7LTR3"/>
<dbReference type="Proteomes" id="UP000515663">
    <property type="component" value="Chromosome"/>
</dbReference>
<feature type="transmembrane region" description="Helical" evidence="2">
    <location>
        <begin position="136"/>
        <end position="156"/>
    </location>
</feature>
<keyword evidence="2" id="KW-0472">Membrane</keyword>
<feature type="transmembrane region" description="Helical" evidence="2">
    <location>
        <begin position="347"/>
        <end position="366"/>
    </location>
</feature>
<keyword evidence="2" id="KW-0812">Transmembrane</keyword>
<evidence type="ECO:0000313" key="4">
    <source>
        <dbReference type="Proteomes" id="UP000515663"/>
    </source>
</evidence>
<feature type="transmembrane region" description="Helical" evidence="2">
    <location>
        <begin position="168"/>
        <end position="191"/>
    </location>
</feature>
<feature type="transmembrane region" description="Helical" evidence="2">
    <location>
        <begin position="203"/>
        <end position="224"/>
    </location>
</feature>